<feature type="compositionally biased region" description="Acidic residues" evidence="9">
    <location>
        <begin position="27"/>
        <end position="50"/>
    </location>
</feature>
<evidence type="ECO:0000256" key="3">
    <source>
        <dbReference type="ARBA" id="ARBA00023136"/>
    </source>
</evidence>
<feature type="signal peptide" evidence="10">
    <location>
        <begin position="1"/>
        <end position="26"/>
    </location>
</feature>
<dbReference type="PANTHER" id="PTHR30329:SF21">
    <property type="entry name" value="LIPOPROTEIN YIAD-RELATED"/>
    <property type="match status" value="1"/>
</dbReference>
<dbReference type="InterPro" id="IPR006665">
    <property type="entry name" value="OmpA-like"/>
</dbReference>
<comment type="similarity">
    <text evidence="8">Belongs to the Pal lipoprotein family.</text>
</comment>
<evidence type="ECO:0000313" key="13">
    <source>
        <dbReference type="Proteomes" id="UP000199657"/>
    </source>
</evidence>
<dbReference type="HAMAP" id="MF_02204">
    <property type="entry name" value="Pal"/>
    <property type="match status" value="1"/>
</dbReference>
<comment type="function">
    <text evidence="8">Part of the Tol-Pal system, which plays a role in outer membrane invagination during cell division and is important for maintaining outer membrane integrity.</text>
</comment>
<keyword evidence="4 8" id="KW-0564">Palmitate</keyword>
<dbReference type="NCBIfam" id="TIGR02802">
    <property type="entry name" value="Pal_lipo"/>
    <property type="match status" value="1"/>
</dbReference>
<evidence type="ECO:0000256" key="2">
    <source>
        <dbReference type="ARBA" id="ARBA00022729"/>
    </source>
</evidence>
<keyword evidence="13" id="KW-1185">Reference proteome</keyword>
<feature type="region of interest" description="Disordered" evidence="9">
    <location>
        <begin position="27"/>
        <end position="79"/>
    </location>
</feature>
<accession>A0A1H8U091</accession>
<dbReference type="Gene3D" id="3.30.1330.60">
    <property type="entry name" value="OmpA-like domain"/>
    <property type="match status" value="1"/>
</dbReference>
<dbReference type="InterPro" id="IPR050330">
    <property type="entry name" value="Bact_OuterMem_StrucFunc"/>
</dbReference>
<dbReference type="PROSITE" id="PS51123">
    <property type="entry name" value="OMPA_2"/>
    <property type="match status" value="1"/>
</dbReference>
<dbReference type="GO" id="GO:0009279">
    <property type="term" value="C:cell outer membrane"/>
    <property type="evidence" value="ECO:0007669"/>
    <property type="project" value="UniProtKB-SubCell"/>
</dbReference>
<dbReference type="RefSeq" id="WP_091644293.1">
    <property type="nucleotide sequence ID" value="NZ_FOEG01000005.1"/>
</dbReference>
<dbReference type="PANTHER" id="PTHR30329">
    <property type="entry name" value="STATOR ELEMENT OF FLAGELLAR MOTOR COMPLEX"/>
    <property type="match status" value="1"/>
</dbReference>
<evidence type="ECO:0000256" key="6">
    <source>
        <dbReference type="ARBA" id="ARBA00023288"/>
    </source>
</evidence>
<dbReference type="EMBL" id="FOEG01000005">
    <property type="protein sequence ID" value="SEO96659.1"/>
    <property type="molecule type" value="Genomic_DNA"/>
</dbReference>
<keyword evidence="6 8" id="KW-0449">Lipoprotein</keyword>
<keyword evidence="7 8" id="KW-0131">Cell cycle</keyword>
<evidence type="ECO:0000256" key="10">
    <source>
        <dbReference type="SAM" id="SignalP"/>
    </source>
</evidence>
<protein>
    <recommendedName>
        <fullName evidence="8">Peptidoglycan-associated lipoprotein</fullName>
        <shortName evidence="8">PAL</shortName>
    </recommendedName>
</protein>
<evidence type="ECO:0000313" key="12">
    <source>
        <dbReference type="EMBL" id="SEO96659.1"/>
    </source>
</evidence>
<dbReference type="PRINTS" id="PR01021">
    <property type="entry name" value="OMPADOMAIN"/>
</dbReference>
<feature type="compositionally biased region" description="Basic and acidic residues" evidence="9">
    <location>
        <begin position="51"/>
        <end position="67"/>
    </location>
</feature>
<dbReference type="AlphaFoldDB" id="A0A1H8U091"/>
<keyword evidence="5 8" id="KW-0998">Cell outer membrane</keyword>
<dbReference type="CDD" id="cd07185">
    <property type="entry name" value="OmpA_C-like"/>
    <property type="match status" value="1"/>
</dbReference>
<organism evidence="12 13">
    <name type="scientific">Aquisalimonas asiatica</name>
    <dbReference type="NCBI Taxonomy" id="406100"/>
    <lineage>
        <taxon>Bacteria</taxon>
        <taxon>Pseudomonadati</taxon>
        <taxon>Pseudomonadota</taxon>
        <taxon>Gammaproteobacteria</taxon>
        <taxon>Chromatiales</taxon>
        <taxon>Ectothiorhodospiraceae</taxon>
        <taxon>Aquisalimonas</taxon>
    </lineage>
</organism>
<dbReference type="InterPro" id="IPR006664">
    <property type="entry name" value="OMP_bac"/>
</dbReference>
<sequence>MTHSKRFAPWLLAAAFALVLAGCATPGEDEERVEDQDDELTEEEMAALDEEERREAEARAARERGALEGEALEAALDDPDSPISDRVVYFAFDSSDIRDEDMEILEAHGEFLSDHPNQEVTIEGHTDERGAREYNLALGERRAESVKRILVLSGASEDQLEVVSYGEESPVASGSDEEAYQQNRRAELVY</sequence>
<gene>
    <name evidence="8" type="primary">pal</name>
    <name evidence="12" type="ORF">SAMN04488052_10581</name>
</gene>
<evidence type="ECO:0000256" key="4">
    <source>
        <dbReference type="ARBA" id="ARBA00023139"/>
    </source>
</evidence>
<evidence type="ECO:0000256" key="5">
    <source>
        <dbReference type="ARBA" id="ARBA00023237"/>
    </source>
</evidence>
<keyword evidence="1 8" id="KW-0132">Cell division</keyword>
<evidence type="ECO:0000259" key="11">
    <source>
        <dbReference type="PROSITE" id="PS51123"/>
    </source>
</evidence>
<dbReference type="STRING" id="406100.SAMN04488052_10581"/>
<evidence type="ECO:0000256" key="7">
    <source>
        <dbReference type="ARBA" id="ARBA00023306"/>
    </source>
</evidence>
<feature type="domain" description="OmpA-like" evidence="11">
    <location>
        <begin position="77"/>
        <end position="190"/>
    </location>
</feature>
<dbReference type="SUPFAM" id="SSF103088">
    <property type="entry name" value="OmpA-like"/>
    <property type="match status" value="1"/>
</dbReference>
<dbReference type="PROSITE" id="PS51257">
    <property type="entry name" value="PROKAR_LIPOPROTEIN"/>
    <property type="match status" value="1"/>
</dbReference>
<evidence type="ECO:0000256" key="9">
    <source>
        <dbReference type="SAM" id="MobiDB-lite"/>
    </source>
</evidence>
<proteinExistence type="inferred from homology"/>
<feature type="region of interest" description="Disordered" evidence="9">
    <location>
        <begin position="166"/>
        <end position="190"/>
    </location>
</feature>
<dbReference type="InterPro" id="IPR039001">
    <property type="entry name" value="Pal"/>
</dbReference>
<dbReference type="Proteomes" id="UP000199657">
    <property type="component" value="Unassembled WGS sequence"/>
</dbReference>
<dbReference type="InterPro" id="IPR014169">
    <property type="entry name" value="Pal_lipo_C"/>
</dbReference>
<comment type="subcellular location">
    <subcellularLocation>
        <location evidence="8">Cell outer membrane</location>
        <topology evidence="8">Lipid-anchor</topology>
    </subcellularLocation>
</comment>
<dbReference type="InterPro" id="IPR036737">
    <property type="entry name" value="OmpA-like_sf"/>
</dbReference>
<name>A0A1H8U091_9GAMM</name>
<evidence type="ECO:0000256" key="8">
    <source>
        <dbReference type="HAMAP-Rule" id="MF_02204"/>
    </source>
</evidence>
<evidence type="ECO:0000256" key="1">
    <source>
        <dbReference type="ARBA" id="ARBA00022618"/>
    </source>
</evidence>
<reference evidence="12 13" key="1">
    <citation type="submission" date="2016-10" db="EMBL/GenBank/DDBJ databases">
        <authorList>
            <person name="de Groot N.N."/>
        </authorList>
    </citation>
    <scope>NUCLEOTIDE SEQUENCE [LARGE SCALE GENOMIC DNA]</scope>
    <source>
        <strain evidence="12 13">CGMCC 1.6291</strain>
    </source>
</reference>
<keyword evidence="3 8" id="KW-0472">Membrane</keyword>
<dbReference type="Pfam" id="PF00691">
    <property type="entry name" value="OmpA"/>
    <property type="match status" value="1"/>
</dbReference>
<keyword evidence="2 8" id="KW-0732">Signal</keyword>
<feature type="chain" id="PRO_5011628802" description="Peptidoglycan-associated lipoprotein" evidence="10">
    <location>
        <begin position="27"/>
        <end position="190"/>
    </location>
</feature>
<comment type="subunit">
    <text evidence="8">The Tol-Pal system is composed of five core proteins: the inner membrane proteins TolA, TolQ and TolR, the periplasmic protein TolB and the outer membrane protein Pal. They form a network linking the inner and outer membranes and the peptidoglycan layer.</text>
</comment>
<dbReference type="GO" id="GO:0051301">
    <property type="term" value="P:cell division"/>
    <property type="evidence" value="ECO:0007669"/>
    <property type="project" value="UniProtKB-UniRule"/>
</dbReference>